<dbReference type="Gene3D" id="2.60.40.1120">
    <property type="entry name" value="Carboxypeptidase-like, regulatory domain"/>
    <property type="match status" value="1"/>
</dbReference>
<dbReference type="CDD" id="cd07185">
    <property type="entry name" value="OmpA_C-like"/>
    <property type="match status" value="1"/>
</dbReference>
<dbReference type="Proteomes" id="UP000289792">
    <property type="component" value="Unassembled WGS sequence"/>
</dbReference>
<dbReference type="GO" id="GO:0009279">
    <property type="term" value="C:cell outer membrane"/>
    <property type="evidence" value="ECO:0007669"/>
    <property type="project" value="UniProtKB-SubCell"/>
</dbReference>
<name>A0A4Q0XIB0_9FLAO</name>
<organism evidence="7 8">
    <name type="scientific">Gelidibacter gilvus</name>
    <dbReference type="NCBI Taxonomy" id="59602"/>
    <lineage>
        <taxon>Bacteria</taxon>
        <taxon>Pseudomonadati</taxon>
        <taxon>Bacteroidota</taxon>
        <taxon>Flavobacteriia</taxon>
        <taxon>Flavobacteriales</taxon>
        <taxon>Flavobacteriaceae</taxon>
        <taxon>Gelidibacter</taxon>
    </lineage>
</organism>
<dbReference type="PRINTS" id="PR01021">
    <property type="entry name" value="OMPADOMAIN"/>
</dbReference>
<dbReference type="SUPFAM" id="SSF103088">
    <property type="entry name" value="OmpA-like"/>
    <property type="match status" value="1"/>
</dbReference>
<dbReference type="Pfam" id="PF00691">
    <property type="entry name" value="OmpA"/>
    <property type="match status" value="1"/>
</dbReference>
<evidence type="ECO:0000256" key="2">
    <source>
        <dbReference type="ARBA" id="ARBA00023136"/>
    </source>
</evidence>
<reference evidence="7 8" key="1">
    <citation type="submission" date="2019-01" db="EMBL/GenBank/DDBJ databases">
        <title>Genome sequence of the Antarctic species Gelidibacter gilvus ACAM 158(T).</title>
        <authorList>
            <person name="Bowman J.P."/>
        </authorList>
    </citation>
    <scope>NUCLEOTIDE SEQUENCE [LARGE SCALE GENOMIC DNA]</scope>
    <source>
        <strain evidence="7 8">IC158</strain>
    </source>
</reference>
<comment type="caution">
    <text evidence="7">The sequence shown here is derived from an EMBL/GenBank/DDBJ whole genome shotgun (WGS) entry which is preliminary data.</text>
</comment>
<keyword evidence="3" id="KW-0998">Cell outer membrane</keyword>
<dbReference type="InterPro" id="IPR011990">
    <property type="entry name" value="TPR-like_helical_dom_sf"/>
</dbReference>
<dbReference type="Pfam" id="PF07676">
    <property type="entry name" value="PD40"/>
    <property type="match status" value="3"/>
</dbReference>
<dbReference type="InterPro" id="IPR036737">
    <property type="entry name" value="OmpA-like_sf"/>
</dbReference>
<dbReference type="PROSITE" id="PS51123">
    <property type="entry name" value="OMPA_2"/>
    <property type="match status" value="1"/>
</dbReference>
<dbReference type="Gene3D" id="3.30.1330.60">
    <property type="entry name" value="OmpA-like domain"/>
    <property type="match status" value="1"/>
</dbReference>
<dbReference type="RefSeq" id="WP_129016353.1">
    <property type="nucleotide sequence ID" value="NZ_SDDZ01000002.1"/>
</dbReference>
<feature type="domain" description="OmpA-like" evidence="6">
    <location>
        <begin position="515"/>
        <end position="636"/>
    </location>
</feature>
<proteinExistence type="predicted"/>
<evidence type="ECO:0000259" key="6">
    <source>
        <dbReference type="PROSITE" id="PS51123"/>
    </source>
</evidence>
<dbReference type="Gene3D" id="1.25.40.10">
    <property type="entry name" value="Tetratricopeptide repeat domain"/>
    <property type="match status" value="1"/>
</dbReference>
<dbReference type="AlphaFoldDB" id="A0A4Q0XIB0"/>
<comment type="subcellular location">
    <subcellularLocation>
        <location evidence="1">Cell outer membrane</location>
    </subcellularLocation>
</comment>
<dbReference type="InterPro" id="IPR050330">
    <property type="entry name" value="Bact_OuterMem_StrucFunc"/>
</dbReference>
<evidence type="ECO:0000256" key="3">
    <source>
        <dbReference type="ARBA" id="ARBA00023237"/>
    </source>
</evidence>
<dbReference type="OrthoDB" id="9809364at2"/>
<dbReference type="SUPFAM" id="SSF48452">
    <property type="entry name" value="TPR-like"/>
    <property type="match status" value="1"/>
</dbReference>
<evidence type="ECO:0000256" key="1">
    <source>
        <dbReference type="ARBA" id="ARBA00004442"/>
    </source>
</evidence>
<dbReference type="Gene3D" id="2.120.10.30">
    <property type="entry name" value="TolB, C-terminal domain"/>
    <property type="match status" value="1"/>
</dbReference>
<keyword evidence="8" id="KW-1185">Reference proteome</keyword>
<keyword evidence="2 4" id="KW-0472">Membrane</keyword>
<dbReference type="InterPro" id="IPR011042">
    <property type="entry name" value="6-blade_b-propeller_TolB-like"/>
</dbReference>
<sequence length="636" mass="72739">MKTKLFIFFFALSSTFMVAQRKLADKFFENFAYVKATELYEEAVKKGDSSEHVLTRLGDCYYNNSKSKEAALWYGKAVNKYNKVNPEYIFKYIQSLRSIENYTEADKWLVKFKDIQGNDSRVKDFDANNLDLYEDLASTEDVIVKTENMPFNTEFSDFGAYISGDILYFASARDTDVRKRYGWNAEPFLDLYYVTVSKDETGKKEYSEADFINSSKINTPYHQASVAITNDGLTMYFTRDNVNKRNKLGYDRKGTSHLKLYKASLEDGVWKNVVELPFNNEYYSNGHPTLSPDNTKLYFVSDREGGFGQTDIYFVNILEDGNYSEPKNLGPKVNTEGREMFPFVAKNNTLYFSSDGYLNLGLLDIYKSDILKNENAEPENLGAPYNSGYDDFAFFINDDSKTGYFSSNRPGGKGGDDIYGFNAEPCKQKIEGIARNIKTNEVLANVEVKLINNTGKIIATVMTSETGAFTLDADCEKTYTVLGSKKDYKDGRKEVTTNLEDGKINNADLYLTPLIDDNQIVINPIFFDFDKWNIRTDAEYELENIVDVMREHPNMVIKIESHTDSRGSDNYNMKLSDRRAKSTRDYILSRGIASERIESAIGYGETQLLNKCSNGVKCTSEEHQLNRRSYFYILKD</sequence>
<dbReference type="InterPro" id="IPR006665">
    <property type="entry name" value="OmpA-like"/>
</dbReference>
<dbReference type="SUPFAM" id="SSF49478">
    <property type="entry name" value="Cna protein B-type domain"/>
    <property type="match status" value="1"/>
</dbReference>
<feature type="signal peptide" evidence="5">
    <location>
        <begin position="1"/>
        <end position="19"/>
    </location>
</feature>
<dbReference type="PANTHER" id="PTHR30329:SF21">
    <property type="entry name" value="LIPOPROTEIN YIAD-RELATED"/>
    <property type="match status" value="1"/>
</dbReference>
<dbReference type="InterPro" id="IPR006664">
    <property type="entry name" value="OMP_bac"/>
</dbReference>
<keyword evidence="5" id="KW-0732">Signal</keyword>
<protein>
    <recommendedName>
        <fullName evidence="6">OmpA-like domain-containing protein</fullName>
    </recommendedName>
</protein>
<evidence type="ECO:0000313" key="7">
    <source>
        <dbReference type="EMBL" id="RXJ51355.1"/>
    </source>
</evidence>
<dbReference type="EMBL" id="SDDZ01000002">
    <property type="protein sequence ID" value="RXJ51355.1"/>
    <property type="molecule type" value="Genomic_DNA"/>
</dbReference>
<evidence type="ECO:0000313" key="8">
    <source>
        <dbReference type="Proteomes" id="UP000289792"/>
    </source>
</evidence>
<evidence type="ECO:0000256" key="5">
    <source>
        <dbReference type="SAM" id="SignalP"/>
    </source>
</evidence>
<dbReference type="SUPFAM" id="SSF82171">
    <property type="entry name" value="DPP6 N-terminal domain-like"/>
    <property type="match status" value="1"/>
</dbReference>
<gene>
    <name evidence="7" type="ORF">ESZ48_05670</name>
</gene>
<accession>A0A4Q0XIB0</accession>
<dbReference type="InterPro" id="IPR011659">
    <property type="entry name" value="WD40"/>
</dbReference>
<dbReference type="PANTHER" id="PTHR30329">
    <property type="entry name" value="STATOR ELEMENT OF FLAGELLAR MOTOR COMPLEX"/>
    <property type="match status" value="1"/>
</dbReference>
<evidence type="ECO:0000256" key="4">
    <source>
        <dbReference type="PROSITE-ProRule" id="PRU00473"/>
    </source>
</evidence>
<feature type="chain" id="PRO_5020387191" description="OmpA-like domain-containing protein" evidence="5">
    <location>
        <begin position="20"/>
        <end position="636"/>
    </location>
</feature>